<name>A0A7K0DFT9_9NOCA</name>
<keyword evidence="1" id="KW-0812">Transmembrane</keyword>
<keyword evidence="1" id="KW-1133">Transmembrane helix</keyword>
<sequence length="185" mass="17726">MGFWGSLCKGLVTAAAAAVPLVLMSNPIGIGAILLGGACAAVAGGGFSIGQGLLADGSINWGNVGKSALISGLGGLAGGGAGALLRGVIPAGASLVSAVTPSIARGVGTVAGAGLGGYFSPDGGNPLPNLGQVPTRLAGSPNATSTAFGSNDTQDKLKYDKYGLAQYPTSGKVKIKLDNGDTVTA</sequence>
<accession>A0A7K0DFT9</accession>
<proteinExistence type="predicted"/>
<keyword evidence="3" id="KW-1185">Reference proteome</keyword>
<protein>
    <submittedName>
        <fullName evidence="2">Uncharacterized protein</fullName>
    </submittedName>
</protein>
<keyword evidence="1" id="KW-0472">Membrane</keyword>
<dbReference type="EMBL" id="WEGK01000022">
    <property type="protein sequence ID" value="MQY23644.1"/>
    <property type="molecule type" value="Genomic_DNA"/>
</dbReference>
<organism evidence="2 3">
    <name type="scientific">Nocardia macrotermitis</name>
    <dbReference type="NCBI Taxonomy" id="2585198"/>
    <lineage>
        <taxon>Bacteria</taxon>
        <taxon>Bacillati</taxon>
        <taxon>Actinomycetota</taxon>
        <taxon>Actinomycetes</taxon>
        <taxon>Mycobacteriales</taxon>
        <taxon>Nocardiaceae</taxon>
        <taxon>Nocardia</taxon>
    </lineage>
</organism>
<evidence type="ECO:0000256" key="1">
    <source>
        <dbReference type="SAM" id="Phobius"/>
    </source>
</evidence>
<gene>
    <name evidence="2" type="ORF">NRB20_67750</name>
</gene>
<comment type="caution">
    <text evidence="2">The sequence shown here is derived from an EMBL/GenBank/DDBJ whole genome shotgun (WGS) entry which is preliminary data.</text>
</comment>
<reference evidence="2 3" key="1">
    <citation type="submission" date="2019-10" db="EMBL/GenBank/DDBJ databases">
        <title>Nocardia macrotermitis sp. nov. and Nocardia aurantia sp. nov., isolated from the gut of fungus growing-termite Macrotermes natalensis.</title>
        <authorList>
            <person name="Benndorf R."/>
            <person name="Schwitalla J."/>
            <person name="Martin K."/>
            <person name="De Beer W."/>
            <person name="Kaster A.-K."/>
            <person name="Vollmers J."/>
            <person name="Poulsen M."/>
            <person name="Beemelmanns C."/>
        </authorList>
    </citation>
    <scope>NUCLEOTIDE SEQUENCE [LARGE SCALE GENOMIC DNA]</scope>
    <source>
        <strain evidence="2 3">RB20</strain>
    </source>
</reference>
<dbReference type="OrthoDB" id="10016387at2"/>
<feature type="transmembrane region" description="Helical" evidence="1">
    <location>
        <begin position="28"/>
        <end position="49"/>
    </location>
</feature>
<evidence type="ECO:0000313" key="3">
    <source>
        <dbReference type="Proteomes" id="UP000438448"/>
    </source>
</evidence>
<dbReference type="RefSeq" id="WP_153415412.1">
    <property type="nucleotide sequence ID" value="NZ_WEGK01000022.1"/>
</dbReference>
<dbReference type="Proteomes" id="UP000438448">
    <property type="component" value="Unassembled WGS sequence"/>
</dbReference>
<evidence type="ECO:0000313" key="2">
    <source>
        <dbReference type="EMBL" id="MQY23644.1"/>
    </source>
</evidence>
<dbReference type="AlphaFoldDB" id="A0A7K0DFT9"/>